<gene>
    <name evidence="2" type="ORF">JCGZ_06926</name>
</gene>
<keyword evidence="3" id="KW-1185">Reference proteome</keyword>
<name>A0A067L0P5_JATCU</name>
<dbReference type="EMBL" id="KK914389">
    <property type="protein sequence ID" value="KDP37659.1"/>
    <property type="molecule type" value="Genomic_DNA"/>
</dbReference>
<protein>
    <submittedName>
        <fullName evidence="2">Uncharacterized protein</fullName>
    </submittedName>
</protein>
<sequence>MADSNVNDTGFSSAQLRAIIEIIAATFTQERAQNQVPPASSNQPIVEEGEIPNPTSGNQASAGNAAPVENEIIK</sequence>
<feature type="compositionally biased region" description="Polar residues" evidence="1">
    <location>
        <begin position="53"/>
        <end position="62"/>
    </location>
</feature>
<dbReference type="Proteomes" id="UP000027138">
    <property type="component" value="Unassembled WGS sequence"/>
</dbReference>
<feature type="compositionally biased region" description="Polar residues" evidence="1">
    <location>
        <begin position="31"/>
        <end position="44"/>
    </location>
</feature>
<organism evidence="2 3">
    <name type="scientific">Jatropha curcas</name>
    <name type="common">Barbados nut</name>
    <dbReference type="NCBI Taxonomy" id="180498"/>
    <lineage>
        <taxon>Eukaryota</taxon>
        <taxon>Viridiplantae</taxon>
        <taxon>Streptophyta</taxon>
        <taxon>Embryophyta</taxon>
        <taxon>Tracheophyta</taxon>
        <taxon>Spermatophyta</taxon>
        <taxon>Magnoliopsida</taxon>
        <taxon>eudicotyledons</taxon>
        <taxon>Gunneridae</taxon>
        <taxon>Pentapetalae</taxon>
        <taxon>rosids</taxon>
        <taxon>fabids</taxon>
        <taxon>Malpighiales</taxon>
        <taxon>Euphorbiaceae</taxon>
        <taxon>Crotonoideae</taxon>
        <taxon>Jatropheae</taxon>
        <taxon>Jatropha</taxon>
    </lineage>
</organism>
<evidence type="ECO:0000256" key="1">
    <source>
        <dbReference type="SAM" id="MobiDB-lite"/>
    </source>
</evidence>
<feature type="region of interest" description="Disordered" evidence="1">
    <location>
        <begin position="31"/>
        <end position="74"/>
    </location>
</feature>
<accession>A0A067L0P5</accession>
<evidence type="ECO:0000313" key="2">
    <source>
        <dbReference type="EMBL" id="KDP37659.1"/>
    </source>
</evidence>
<evidence type="ECO:0000313" key="3">
    <source>
        <dbReference type="Proteomes" id="UP000027138"/>
    </source>
</evidence>
<proteinExistence type="predicted"/>
<reference evidence="2 3" key="1">
    <citation type="journal article" date="2014" name="PLoS ONE">
        <title>Global Analysis of Gene Expression Profiles in Physic Nut (Jatropha curcas L.) Seedlings Exposed to Salt Stress.</title>
        <authorList>
            <person name="Zhang L."/>
            <person name="Zhang C."/>
            <person name="Wu P."/>
            <person name="Chen Y."/>
            <person name="Li M."/>
            <person name="Jiang H."/>
            <person name="Wu G."/>
        </authorList>
    </citation>
    <scope>NUCLEOTIDE SEQUENCE [LARGE SCALE GENOMIC DNA]</scope>
    <source>
        <strain evidence="3">cv. GZQX0401</strain>
        <tissue evidence="2">Young leaves</tissue>
    </source>
</reference>
<dbReference type="AlphaFoldDB" id="A0A067L0P5"/>